<name>A0A543GB50_9PSEU</name>
<organism evidence="1 2">
    <name type="scientific">Pseudonocardia cypriaca</name>
    <dbReference type="NCBI Taxonomy" id="882449"/>
    <lineage>
        <taxon>Bacteria</taxon>
        <taxon>Bacillati</taxon>
        <taxon>Actinomycetota</taxon>
        <taxon>Actinomycetes</taxon>
        <taxon>Pseudonocardiales</taxon>
        <taxon>Pseudonocardiaceae</taxon>
        <taxon>Pseudonocardia</taxon>
    </lineage>
</organism>
<dbReference type="EMBL" id="VFPH01000001">
    <property type="protein sequence ID" value="TQM43312.1"/>
    <property type="molecule type" value="Genomic_DNA"/>
</dbReference>
<proteinExistence type="predicted"/>
<dbReference type="RefSeq" id="WP_142096681.1">
    <property type="nucleotide sequence ID" value="NZ_VFPH01000001.1"/>
</dbReference>
<reference evidence="1 2" key="1">
    <citation type="submission" date="2019-06" db="EMBL/GenBank/DDBJ databases">
        <title>Sequencing the genomes of 1000 actinobacteria strains.</title>
        <authorList>
            <person name="Klenk H.-P."/>
        </authorList>
    </citation>
    <scope>NUCLEOTIDE SEQUENCE [LARGE SCALE GENOMIC DNA]</scope>
    <source>
        <strain evidence="1 2">DSM 45511</strain>
    </source>
</reference>
<comment type="caution">
    <text evidence="1">The sequence shown here is derived from an EMBL/GenBank/DDBJ whole genome shotgun (WGS) entry which is preliminary data.</text>
</comment>
<dbReference type="Proteomes" id="UP000319818">
    <property type="component" value="Unassembled WGS sequence"/>
</dbReference>
<accession>A0A543GB50</accession>
<evidence type="ECO:0000313" key="2">
    <source>
        <dbReference type="Proteomes" id="UP000319818"/>
    </source>
</evidence>
<protein>
    <submittedName>
        <fullName evidence="1">Uncharacterized protein</fullName>
    </submittedName>
</protein>
<evidence type="ECO:0000313" key="1">
    <source>
        <dbReference type="EMBL" id="TQM43312.1"/>
    </source>
</evidence>
<keyword evidence="2" id="KW-1185">Reference proteome</keyword>
<sequence length="80" mass="8855">MPQFLIHHRHTADDCGAVFASFHGFDSPLRRKSTLSSCPCGGHDIWWSVEADDADAALTLLPVYVATRSTATRVGMWRIP</sequence>
<dbReference type="OrthoDB" id="3214567at2"/>
<dbReference type="AlphaFoldDB" id="A0A543GB50"/>
<gene>
    <name evidence="1" type="ORF">FB388_0656</name>
</gene>